<dbReference type="EMBL" id="KV417491">
    <property type="protein sequence ID" value="KZP31002.1"/>
    <property type="molecule type" value="Genomic_DNA"/>
</dbReference>
<evidence type="ECO:0000313" key="3">
    <source>
        <dbReference type="EMBL" id="KZP31002.1"/>
    </source>
</evidence>
<dbReference type="Proteomes" id="UP000076532">
    <property type="component" value="Unassembled WGS sequence"/>
</dbReference>
<protein>
    <submittedName>
        <fullName evidence="3">Uncharacterized protein</fullName>
    </submittedName>
</protein>
<dbReference type="STRING" id="436010.A0A166TUH0"/>
<keyword evidence="2" id="KW-1133">Transmembrane helix</keyword>
<feature type="transmembrane region" description="Helical" evidence="2">
    <location>
        <begin position="50"/>
        <end position="74"/>
    </location>
</feature>
<evidence type="ECO:0000313" key="4">
    <source>
        <dbReference type="Proteomes" id="UP000076532"/>
    </source>
</evidence>
<evidence type="ECO:0000256" key="2">
    <source>
        <dbReference type="SAM" id="Phobius"/>
    </source>
</evidence>
<reference evidence="3 4" key="1">
    <citation type="journal article" date="2016" name="Mol. Biol. Evol.">
        <title>Comparative Genomics of Early-Diverging Mushroom-Forming Fungi Provides Insights into the Origins of Lignocellulose Decay Capabilities.</title>
        <authorList>
            <person name="Nagy L.G."/>
            <person name="Riley R."/>
            <person name="Tritt A."/>
            <person name="Adam C."/>
            <person name="Daum C."/>
            <person name="Floudas D."/>
            <person name="Sun H."/>
            <person name="Yadav J.S."/>
            <person name="Pangilinan J."/>
            <person name="Larsson K.H."/>
            <person name="Matsuura K."/>
            <person name="Barry K."/>
            <person name="Labutti K."/>
            <person name="Kuo R."/>
            <person name="Ohm R.A."/>
            <person name="Bhattacharya S.S."/>
            <person name="Shirouzu T."/>
            <person name="Yoshinaga Y."/>
            <person name="Martin F.M."/>
            <person name="Grigoriev I.V."/>
            <person name="Hibbett D.S."/>
        </authorList>
    </citation>
    <scope>NUCLEOTIDE SEQUENCE [LARGE SCALE GENOMIC DNA]</scope>
    <source>
        <strain evidence="3 4">CBS 109695</strain>
    </source>
</reference>
<dbReference type="OrthoDB" id="25778at2759"/>
<keyword evidence="2" id="KW-0472">Membrane</keyword>
<dbReference type="AlphaFoldDB" id="A0A166TUH0"/>
<gene>
    <name evidence="3" type="ORF">FIBSPDRAFT_976889</name>
</gene>
<name>A0A166TUH0_9AGAM</name>
<accession>A0A166TUH0</accession>
<keyword evidence="2" id="KW-0812">Transmembrane</keyword>
<proteinExistence type="predicted"/>
<organism evidence="3 4">
    <name type="scientific">Athelia psychrophila</name>
    <dbReference type="NCBI Taxonomy" id="1759441"/>
    <lineage>
        <taxon>Eukaryota</taxon>
        <taxon>Fungi</taxon>
        <taxon>Dikarya</taxon>
        <taxon>Basidiomycota</taxon>
        <taxon>Agaricomycotina</taxon>
        <taxon>Agaricomycetes</taxon>
        <taxon>Agaricomycetidae</taxon>
        <taxon>Atheliales</taxon>
        <taxon>Atheliaceae</taxon>
        <taxon>Athelia</taxon>
    </lineage>
</organism>
<evidence type="ECO:0000256" key="1">
    <source>
        <dbReference type="SAM" id="MobiDB-lite"/>
    </source>
</evidence>
<feature type="region of interest" description="Disordered" evidence="1">
    <location>
        <begin position="484"/>
        <end position="514"/>
    </location>
</feature>
<sequence length="690" mass="75670">MFASISPGAVIKVSSVFGPQASLFDDPSYKGSTSFNRALFRQPSLRAEVFFAWPVIIIVMFASYVPWFALLWLLTNNTVFIHPYLNAIESDIYWFADPERVMLHAVSRSSCYRPAFNSYYSLNNAFALAYHIGRHFITLLTSGLPELLERNKQQSNTNDVPNVSTSISPLDTASLFAPQATQSTTPPPVQAHRVRCGLRAPHPLDDTPRSLYPGRVRHVTQADLGNAALKVEGSVLSGMKVLGGIAYSAAKARDAPTSPIERSEEGRAHSATCSFRRTAAVVEGVEGSVDGRWIAVGSKKQTAHVSPSVCIGARRIAGAILRDEYGICTKLIANLSFAMAVAIPSETSLPANLLPPATYTRSAPTSVQSTPVMHAELPSPRHLKRPTDIVEKVHRGLALGTNLPFRLPSAAPQSYCQALASPVAWERPHLAFGATGPIWIAAARLREQHGGDTKITTIELGVKELKKHGVLLTRERGWRRRAVRERGQPAGVRGSCEGDGGYMGGRRRERRGARDESLTAVLDRAVHHYPQAEVLWLMSAKETWLTGDVSAAPAVNLEAENEELGVARELLICARTVADTERVHITLKTGNEEAKKDVEEVTRRSPMWAAFSIPAAIGFRAVQCLDSRNPVSTQRTLRPTLMVRIGNPARCVTAFERQDIERHLRTMQTDVVCEGLARRKPTTTESHKIP</sequence>
<keyword evidence="4" id="KW-1185">Reference proteome</keyword>